<dbReference type="EMBL" id="JAUKNN010000001">
    <property type="protein sequence ID" value="MDN8667730.1"/>
    <property type="molecule type" value="Genomic_DNA"/>
</dbReference>
<name>A0ABT8Q7B6_9GAMM</name>
<organism evidence="1 2">
    <name type="scientific">Stenotrophomonas indicatrix</name>
    <dbReference type="NCBI Taxonomy" id="2045451"/>
    <lineage>
        <taxon>Bacteria</taxon>
        <taxon>Pseudomonadati</taxon>
        <taxon>Pseudomonadota</taxon>
        <taxon>Gammaproteobacteria</taxon>
        <taxon>Lysobacterales</taxon>
        <taxon>Lysobacteraceae</taxon>
        <taxon>Stenotrophomonas</taxon>
    </lineage>
</organism>
<protein>
    <recommendedName>
        <fullName evidence="3">Lipoprotein</fullName>
    </recommendedName>
</protein>
<dbReference type="GeneID" id="64106804"/>
<sequence>MKTLALIALSLSICISLAGCIAPFRVKAREYAAAGTTAPKTPAPSIPAAPPR</sequence>
<evidence type="ECO:0008006" key="3">
    <source>
        <dbReference type="Google" id="ProtNLM"/>
    </source>
</evidence>
<evidence type="ECO:0000313" key="2">
    <source>
        <dbReference type="Proteomes" id="UP001174315"/>
    </source>
</evidence>
<reference evidence="1" key="1">
    <citation type="submission" date="2023-07" db="EMBL/GenBank/DDBJ databases">
        <title>Stenotrophomonas isolates from soil.</title>
        <authorList>
            <person name="Sharma V."/>
            <person name="Zur-Pinska J."/>
            <person name="Hay A.G."/>
        </authorList>
    </citation>
    <scope>NUCLEOTIDE SEQUENCE</scope>
    <source>
        <strain evidence="1">C2</strain>
    </source>
</reference>
<keyword evidence="2" id="KW-1185">Reference proteome</keyword>
<accession>A0ABT8Q7B6</accession>
<dbReference type="Proteomes" id="UP001174315">
    <property type="component" value="Unassembled WGS sequence"/>
</dbReference>
<proteinExistence type="predicted"/>
<dbReference type="RefSeq" id="WP_154231483.1">
    <property type="nucleotide sequence ID" value="NZ_CBCSJV010000002.1"/>
</dbReference>
<evidence type="ECO:0000313" key="1">
    <source>
        <dbReference type="EMBL" id="MDN8667730.1"/>
    </source>
</evidence>
<comment type="caution">
    <text evidence="1">The sequence shown here is derived from an EMBL/GenBank/DDBJ whole genome shotgun (WGS) entry which is preliminary data.</text>
</comment>
<gene>
    <name evidence="1" type="ORF">Q0S36_00090</name>
</gene>
<dbReference type="PROSITE" id="PS51257">
    <property type="entry name" value="PROKAR_LIPOPROTEIN"/>
    <property type="match status" value="1"/>
</dbReference>